<dbReference type="InterPro" id="IPR018966">
    <property type="entry name" value="VTC_domain"/>
</dbReference>
<evidence type="ECO:0000259" key="1">
    <source>
        <dbReference type="Pfam" id="PF09359"/>
    </source>
</evidence>
<feature type="domain" description="VTC" evidence="1">
    <location>
        <begin position="23"/>
        <end position="225"/>
    </location>
</feature>
<accession>A0A316ENL1</accession>
<proteinExistence type="predicted"/>
<comment type="caution">
    <text evidence="3">The sequence shown here is derived from an EMBL/GenBank/DDBJ whole genome shotgun (WGS) entry which is preliminary data.</text>
</comment>
<dbReference type="RefSeq" id="WP_109649133.1">
    <property type="nucleotide sequence ID" value="NZ_CAJQNU010000053.1"/>
</dbReference>
<reference evidence="3 4" key="1">
    <citation type="submission" date="2018-05" db="EMBL/GenBank/DDBJ databases">
        <title>Genomic Encyclopedia of Archaeal and Bacterial Type Strains, Phase II (KMG-II): from individual species to whole genera.</title>
        <authorList>
            <person name="Goeker M."/>
        </authorList>
    </citation>
    <scope>NUCLEOTIDE SEQUENCE [LARGE SCALE GENOMIC DNA]</scope>
    <source>
        <strain evidence="3 4">DSM 23514</strain>
    </source>
</reference>
<keyword evidence="5" id="KW-1185">Reference proteome</keyword>
<reference evidence="2 5" key="2">
    <citation type="submission" date="2020-07" db="EMBL/GenBank/DDBJ databases">
        <title>The draft genome sequence of Maribacter polysiphoniae KCTC 22021.</title>
        <authorList>
            <person name="Mu L."/>
        </authorList>
    </citation>
    <scope>NUCLEOTIDE SEQUENCE [LARGE SCALE GENOMIC DNA]</scope>
    <source>
        <strain evidence="2 5">KCTC 22021</strain>
    </source>
</reference>
<dbReference type="CDD" id="cd07750">
    <property type="entry name" value="PolyPPase_VTC_like"/>
    <property type="match status" value="1"/>
</dbReference>
<dbReference type="Proteomes" id="UP000651837">
    <property type="component" value="Unassembled WGS sequence"/>
</dbReference>
<evidence type="ECO:0000313" key="5">
    <source>
        <dbReference type="Proteomes" id="UP000651837"/>
    </source>
</evidence>
<dbReference type="GO" id="GO:0006799">
    <property type="term" value="P:polyphosphate biosynthetic process"/>
    <property type="evidence" value="ECO:0007669"/>
    <property type="project" value="UniProtKB-ARBA"/>
</dbReference>
<dbReference type="EMBL" id="JACWLN010000001">
    <property type="protein sequence ID" value="MBD1259016.1"/>
    <property type="molecule type" value="Genomic_DNA"/>
</dbReference>
<dbReference type="InterPro" id="IPR042267">
    <property type="entry name" value="VTC_sf"/>
</dbReference>
<dbReference type="OrthoDB" id="148766at2"/>
<evidence type="ECO:0000313" key="2">
    <source>
        <dbReference type="EMBL" id="MBD1259016.1"/>
    </source>
</evidence>
<dbReference type="Pfam" id="PF09359">
    <property type="entry name" value="VTC"/>
    <property type="match status" value="1"/>
</dbReference>
<sequence>MRHIIEGFESITLEGMNNVSLMKRTDTKFIIHEKDLIEVLKNIREDYRVLEIDGHRIMTYSSLYFDTPTKKFYYDHHNGKINRTKVRMRKYVESDICFLEVKQKDGKGKTNKTRTSINDFETELSDESVDFIQNVTSKSYDLEPIIWNKFNRITLVNKTAMERLTIDLNLSFKINNSFKTYNNLVIIEVKQERFNRTSPVVRQLKEKQINPYGLSKYCIGMISVYDDIKYNRFKEKLLKINKITA</sequence>
<organism evidence="3 4">
    <name type="scientific">Maribacter polysiphoniae</name>
    <dbReference type="NCBI Taxonomy" id="429344"/>
    <lineage>
        <taxon>Bacteria</taxon>
        <taxon>Pseudomonadati</taxon>
        <taxon>Bacteroidota</taxon>
        <taxon>Flavobacteriia</taxon>
        <taxon>Flavobacteriales</taxon>
        <taxon>Flavobacteriaceae</taxon>
        <taxon>Maribacter</taxon>
    </lineage>
</organism>
<dbReference type="Proteomes" id="UP000245667">
    <property type="component" value="Unassembled WGS sequence"/>
</dbReference>
<dbReference type="EMBL" id="QGGQ01000002">
    <property type="protein sequence ID" value="PWK24570.1"/>
    <property type="molecule type" value="Genomic_DNA"/>
</dbReference>
<gene>
    <name evidence="2" type="ORF">HZY62_00325</name>
    <name evidence="3" type="ORF">LX92_00934</name>
</gene>
<protein>
    <submittedName>
        <fullName evidence="2">Polyphosphate polymerase domain-containing protein</fullName>
    </submittedName>
    <submittedName>
        <fullName evidence="3">VTC domain-containing protein</fullName>
    </submittedName>
</protein>
<dbReference type="AlphaFoldDB" id="A0A316ENL1"/>
<evidence type="ECO:0000313" key="3">
    <source>
        <dbReference type="EMBL" id="PWK24570.1"/>
    </source>
</evidence>
<dbReference type="Gene3D" id="3.20.100.30">
    <property type="entry name" value="VTC, catalytic tunnel domain"/>
    <property type="match status" value="1"/>
</dbReference>
<evidence type="ECO:0000313" key="4">
    <source>
        <dbReference type="Proteomes" id="UP000245667"/>
    </source>
</evidence>
<name>A0A316ENL1_9FLAO</name>